<organism evidence="1 2">
    <name type="scientific">Dissostichus mawsoni</name>
    <name type="common">Antarctic cod</name>
    <dbReference type="NCBI Taxonomy" id="36200"/>
    <lineage>
        <taxon>Eukaryota</taxon>
        <taxon>Metazoa</taxon>
        <taxon>Chordata</taxon>
        <taxon>Craniata</taxon>
        <taxon>Vertebrata</taxon>
        <taxon>Euteleostomi</taxon>
        <taxon>Actinopterygii</taxon>
        <taxon>Neopterygii</taxon>
        <taxon>Teleostei</taxon>
        <taxon>Neoteleostei</taxon>
        <taxon>Acanthomorphata</taxon>
        <taxon>Eupercaria</taxon>
        <taxon>Perciformes</taxon>
        <taxon>Notothenioidei</taxon>
        <taxon>Nototheniidae</taxon>
        <taxon>Dissostichus</taxon>
    </lineage>
</organism>
<protein>
    <submittedName>
        <fullName evidence="1">Uncharacterized protein</fullName>
    </submittedName>
</protein>
<evidence type="ECO:0000313" key="1">
    <source>
        <dbReference type="EMBL" id="KAF3835119.1"/>
    </source>
</evidence>
<reference evidence="1 2" key="1">
    <citation type="submission" date="2020-03" db="EMBL/GenBank/DDBJ databases">
        <title>Dissostichus mawsoni Genome sequencing and assembly.</title>
        <authorList>
            <person name="Park H."/>
        </authorList>
    </citation>
    <scope>NUCLEOTIDE SEQUENCE [LARGE SCALE GENOMIC DNA]</scope>
    <source>
        <strain evidence="1">DM0001</strain>
        <tissue evidence="1">Muscle</tissue>
    </source>
</reference>
<gene>
    <name evidence="1" type="ORF">F7725_027677</name>
</gene>
<sequence length="94" mass="9935">MIPQQSPANVLQIATSLAQNTGHNTPAVATFAQDRSAQIRFPASPQLLTKLMAGQMACGASEESSPDSQAPSCTFFRGTSSRSCGNCRNHKPLN</sequence>
<keyword evidence="2" id="KW-1185">Reference proteome</keyword>
<dbReference type="AlphaFoldDB" id="A0A7J5XEI1"/>
<dbReference type="Proteomes" id="UP000518266">
    <property type="component" value="Unassembled WGS sequence"/>
</dbReference>
<proteinExistence type="predicted"/>
<comment type="caution">
    <text evidence="1">The sequence shown here is derived from an EMBL/GenBank/DDBJ whole genome shotgun (WGS) entry which is preliminary data.</text>
</comment>
<name>A0A7J5XEI1_DISMA</name>
<accession>A0A7J5XEI1</accession>
<dbReference type="EMBL" id="JAAKFY010000025">
    <property type="protein sequence ID" value="KAF3835119.1"/>
    <property type="molecule type" value="Genomic_DNA"/>
</dbReference>
<evidence type="ECO:0000313" key="2">
    <source>
        <dbReference type="Proteomes" id="UP000518266"/>
    </source>
</evidence>